<dbReference type="CDD" id="cd04747">
    <property type="entry name" value="OYE_like_5_FMN"/>
    <property type="match status" value="1"/>
</dbReference>
<dbReference type="InterPro" id="IPR013785">
    <property type="entry name" value="Aldolase_TIM"/>
</dbReference>
<evidence type="ECO:0000256" key="3">
    <source>
        <dbReference type="ARBA" id="ARBA00022643"/>
    </source>
</evidence>
<evidence type="ECO:0000256" key="1">
    <source>
        <dbReference type="ARBA" id="ARBA00001917"/>
    </source>
</evidence>
<proteinExistence type="predicted"/>
<dbReference type="EMBL" id="PUIO01000070">
    <property type="protein sequence ID" value="PQP15903.1"/>
    <property type="molecule type" value="Genomic_DNA"/>
</dbReference>
<evidence type="ECO:0000256" key="5">
    <source>
        <dbReference type="ARBA" id="ARBA00023002"/>
    </source>
</evidence>
<organism evidence="7 8">
    <name type="scientific">Rhodococcus opacus</name>
    <name type="common">Nocardia opaca</name>
    <dbReference type="NCBI Taxonomy" id="37919"/>
    <lineage>
        <taxon>Bacteria</taxon>
        <taxon>Bacillati</taxon>
        <taxon>Actinomycetota</taxon>
        <taxon>Actinomycetes</taxon>
        <taxon>Mycobacteriales</taxon>
        <taxon>Nocardiaceae</taxon>
        <taxon>Rhodococcus</taxon>
    </lineage>
</organism>
<sequence length="388" mass="42191">MTSELTDSRRVDPEGAVNALFEPLQVRSLALPNRIVMSPMTREHSPGGVPGADVVAYYRRRAEGGSGLVITEGVAIDHPTAGDSPKVPRLHGEAALVGWRDVVDEVHEAGGRIIPQLWHVGPLWGAMSDVDPSLTSMRPSGVWGRAGRTVYPDDYIARASAPTAAMTEQDLADVIAAYVRSARNAVEVGFDGIAIHAAHGYLLDSFLWESTNQRTDQWGGDLQRRTRFPVEVIRAIRREIGSELPIFLRFSQHKQQDYGARIANTPAELSVVLNALIDAGVDVLDASIRRFDLPAFEGSDLTLAGWAKKLTGAVSMAVGSVGLSKPLRDTGTPEPADLDGVFRRLKSNEFDLVAIGRLHLADPALARTLRRGGPISTFDRERHEGQLY</sequence>
<dbReference type="GO" id="GO:0010181">
    <property type="term" value="F:FMN binding"/>
    <property type="evidence" value="ECO:0007669"/>
    <property type="project" value="InterPro"/>
</dbReference>
<dbReference type="PANTHER" id="PTHR43303">
    <property type="entry name" value="NADPH DEHYDROGENASE C23G7.10C-RELATED"/>
    <property type="match status" value="1"/>
</dbReference>
<reference evidence="8" key="1">
    <citation type="submission" date="2018-02" db="EMBL/GenBank/DDBJ databases">
        <title>Draft genome sequencing of Rhodococcus opacus KU647198.</title>
        <authorList>
            <person name="Zheng B.-X."/>
        </authorList>
    </citation>
    <scope>NUCLEOTIDE SEQUENCE [LARGE SCALE GENOMIC DNA]</scope>
    <source>
        <strain evidence="8">04-OD7</strain>
    </source>
</reference>
<dbReference type="AlphaFoldDB" id="A0A2S8IMC7"/>
<evidence type="ECO:0000259" key="6">
    <source>
        <dbReference type="Pfam" id="PF00724"/>
    </source>
</evidence>
<gene>
    <name evidence="7" type="ORF">C5613_37735</name>
</gene>
<keyword evidence="2" id="KW-0285">Flavoprotein</keyword>
<dbReference type="GO" id="GO:0050661">
    <property type="term" value="F:NADP binding"/>
    <property type="evidence" value="ECO:0007669"/>
    <property type="project" value="InterPro"/>
</dbReference>
<dbReference type="GO" id="GO:0003959">
    <property type="term" value="F:NADPH dehydrogenase activity"/>
    <property type="evidence" value="ECO:0007669"/>
    <property type="project" value="InterPro"/>
</dbReference>
<keyword evidence="4" id="KW-0521">NADP</keyword>
<keyword evidence="5" id="KW-0560">Oxidoreductase</keyword>
<evidence type="ECO:0000256" key="2">
    <source>
        <dbReference type="ARBA" id="ARBA00022630"/>
    </source>
</evidence>
<dbReference type="InterPro" id="IPR001155">
    <property type="entry name" value="OxRdtase_FMN_N"/>
</dbReference>
<dbReference type="Proteomes" id="UP000239290">
    <property type="component" value="Unassembled WGS sequence"/>
</dbReference>
<comment type="caution">
    <text evidence="7">The sequence shown here is derived from an EMBL/GenBank/DDBJ whole genome shotgun (WGS) entry which is preliminary data.</text>
</comment>
<dbReference type="PANTHER" id="PTHR43303:SF4">
    <property type="entry name" value="NADPH DEHYDROGENASE C23G7.10C-RELATED"/>
    <property type="match status" value="1"/>
</dbReference>
<feature type="domain" description="NADH:flavin oxidoreductase/NADH oxidase N-terminal" evidence="6">
    <location>
        <begin position="20"/>
        <end position="372"/>
    </location>
</feature>
<dbReference type="Pfam" id="PF00724">
    <property type="entry name" value="Oxidored_FMN"/>
    <property type="match status" value="1"/>
</dbReference>
<accession>A0A2S8IMC7</accession>
<evidence type="ECO:0000256" key="4">
    <source>
        <dbReference type="ARBA" id="ARBA00022857"/>
    </source>
</evidence>
<dbReference type="InterPro" id="IPR044152">
    <property type="entry name" value="YqjM-like"/>
</dbReference>
<dbReference type="SUPFAM" id="SSF51395">
    <property type="entry name" value="FMN-linked oxidoreductases"/>
    <property type="match status" value="1"/>
</dbReference>
<name>A0A2S8IMC7_RHOOP</name>
<evidence type="ECO:0000313" key="8">
    <source>
        <dbReference type="Proteomes" id="UP000239290"/>
    </source>
</evidence>
<keyword evidence="3" id="KW-0288">FMN</keyword>
<evidence type="ECO:0000313" key="7">
    <source>
        <dbReference type="EMBL" id="PQP15903.1"/>
    </source>
</evidence>
<comment type="cofactor">
    <cofactor evidence="1">
        <name>FMN</name>
        <dbReference type="ChEBI" id="CHEBI:58210"/>
    </cofactor>
</comment>
<dbReference type="RefSeq" id="WP_105422507.1">
    <property type="nucleotide sequence ID" value="NZ_PUIO01000070.1"/>
</dbReference>
<dbReference type="Gene3D" id="3.20.20.70">
    <property type="entry name" value="Aldolase class I"/>
    <property type="match status" value="1"/>
</dbReference>
<protein>
    <submittedName>
        <fullName evidence="7">12-oxophytodienoate reductase</fullName>
    </submittedName>
</protein>